<dbReference type="AlphaFoldDB" id="A0A9P9E2X9"/>
<organism evidence="2 3">
    <name type="scientific">Dendryphion nanum</name>
    <dbReference type="NCBI Taxonomy" id="256645"/>
    <lineage>
        <taxon>Eukaryota</taxon>
        <taxon>Fungi</taxon>
        <taxon>Dikarya</taxon>
        <taxon>Ascomycota</taxon>
        <taxon>Pezizomycotina</taxon>
        <taxon>Dothideomycetes</taxon>
        <taxon>Pleosporomycetidae</taxon>
        <taxon>Pleosporales</taxon>
        <taxon>Torulaceae</taxon>
        <taxon>Dendryphion</taxon>
    </lineage>
</organism>
<dbReference type="OrthoDB" id="3704005at2759"/>
<evidence type="ECO:0000313" key="3">
    <source>
        <dbReference type="Proteomes" id="UP000700596"/>
    </source>
</evidence>
<accession>A0A9P9E2X9</accession>
<evidence type="ECO:0000313" key="2">
    <source>
        <dbReference type="EMBL" id="KAH7130435.1"/>
    </source>
</evidence>
<proteinExistence type="predicted"/>
<dbReference type="EMBL" id="JAGMWT010000004">
    <property type="protein sequence ID" value="KAH7130435.1"/>
    <property type="molecule type" value="Genomic_DNA"/>
</dbReference>
<feature type="compositionally biased region" description="Polar residues" evidence="1">
    <location>
        <begin position="65"/>
        <end position="74"/>
    </location>
</feature>
<protein>
    <submittedName>
        <fullName evidence="2">Uncharacterized protein</fullName>
    </submittedName>
</protein>
<name>A0A9P9E2X9_9PLEO</name>
<keyword evidence="3" id="KW-1185">Reference proteome</keyword>
<sequence length="110" mass="12633">MSPVHTHTRIFNPRQSTSTGILLGILLFTNYEMYRVFTHRHPYWTPRLVNAGLVVPKSSVEKEGQNGSASTGFNSKRMPAQEEKMETVGWTWLNGVPIPSYELLTRPFRR</sequence>
<gene>
    <name evidence="2" type="ORF">B0J11DRAFT_504218</name>
</gene>
<dbReference type="Proteomes" id="UP000700596">
    <property type="component" value="Unassembled WGS sequence"/>
</dbReference>
<comment type="caution">
    <text evidence="2">The sequence shown here is derived from an EMBL/GenBank/DDBJ whole genome shotgun (WGS) entry which is preliminary data.</text>
</comment>
<reference evidence="2" key="1">
    <citation type="journal article" date="2021" name="Nat. Commun.">
        <title>Genetic determinants of endophytism in the Arabidopsis root mycobiome.</title>
        <authorList>
            <person name="Mesny F."/>
            <person name="Miyauchi S."/>
            <person name="Thiergart T."/>
            <person name="Pickel B."/>
            <person name="Atanasova L."/>
            <person name="Karlsson M."/>
            <person name="Huettel B."/>
            <person name="Barry K.W."/>
            <person name="Haridas S."/>
            <person name="Chen C."/>
            <person name="Bauer D."/>
            <person name="Andreopoulos W."/>
            <person name="Pangilinan J."/>
            <person name="LaButti K."/>
            <person name="Riley R."/>
            <person name="Lipzen A."/>
            <person name="Clum A."/>
            <person name="Drula E."/>
            <person name="Henrissat B."/>
            <person name="Kohler A."/>
            <person name="Grigoriev I.V."/>
            <person name="Martin F.M."/>
            <person name="Hacquard S."/>
        </authorList>
    </citation>
    <scope>NUCLEOTIDE SEQUENCE</scope>
    <source>
        <strain evidence="2">MPI-CAGE-CH-0243</strain>
    </source>
</reference>
<feature type="region of interest" description="Disordered" evidence="1">
    <location>
        <begin position="60"/>
        <end position="80"/>
    </location>
</feature>
<evidence type="ECO:0000256" key="1">
    <source>
        <dbReference type="SAM" id="MobiDB-lite"/>
    </source>
</evidence>